<proteinExistence type="predicted"/>
<dbReference type="PANTHER" id="PTHR23026:SF123">
    <property type="entry name" value="NAD(P)H NITROREDUCTASE RV3131-RELATED"/>
    <property type="match status" value="1"/>
</dbReference>
<evidence type="ECO:0000313" key="2">
    <source>
        <dbReference type="EMBL" id="HIQ62625.1"/>
    </source>
</evidence>
<dbReference type="PANTHER" id="PTHR23026">
    <property type="entry name" value="NADPH NITROREDUCTASE"/>
    <property type="match status" value="1"/>
</dbReference>
<dbReference type="EMBL" id="DVFI01000049">
    <property type="protein sequence ID" value="HIQ62625.1"/>
    <property type="molecule type" value="Genomic_DNA"/>
</dbReference>
<reference evidence="2" key="1">
    <citation type="submission" date="2020-10" db="EMBL/GenBank/DDBJ databases">
        <authorList>
            <person name="Gilroy R."/>
        </authorList>
    </citation>
    <scope>NUCLEOTIDE SEQUENCE</scope>
    <source>
        <strain evidence="2">ChiHile30-977</strain>
    </source>
</reference>
<dbReference type="Proteomes" id="UP000886819">
    <property type="component" value="Unassembled WGS sequence"/>
</dbReference>
<dbReference type="InterPro" id="IPR000415">
    <property type="entry name" value="Nitroreductase-like"/>
</dbReference>
<dbReference type="Gene3D" id="3.40.109.10">
    <property type="entry name" value="NADH Oxidase"/>
    <property type="match status" value="1"/>
</dbReference>
<protein>
    <submittedName>
        <fullName evidence="2">Nitroreductase</fullName>
    </submittedName>
</protein>
<feature type="domain" description="Nitroreductase" evidence="1">
    <location>
        <begin position="9"/>
        <end position="168"/>
    </location>
</feature>
<name>A0A9D0YXE7_9FIRM</name>
<organism evidence="2 3">
    <name type="scientific">Candidatus Avichristensenella intestinipullorum</name>
    <dbReference type="NCBI Taxonomy" id="2840693"/>
    <lineage>
        <taxon>Bacteria</taxon>
        <taxon>Bacillati</taxon>
        <taxon>Bacillota</taxon>
        <taxon>Clostridia</taxon>
        <taxon>Candidatus Avichristensenella</taxon>
    </lineage>
</organism>
<comment type="caution">
    <text evidence="2">The sequence shown here is derived from an EMBL/GenBank/DDBJ whole genome shotgun (WGS) entry which is preliminary data.</text>
</comment>
<dbReference type="SUPFAM" id="SSF55469">
    <property type="entry name" value="FMN-dependent nitroreductase-like"/>
    <property type="match status" value="1"/>
</dbReference>
<reference evidence="2" key="2">
    <citation type="journal article" date="2021" name="PeerJ">
        <title>Extensive microbial diversity within the chicken gut microbiome revealed by metagenomics and culture.</title>
        <authorList>
            <person name="Gilroy R."/>
            <person name="Ravi A."/>
            <person name="Getino M."/>
            <person name="Pursley I."/>
            <person name="Horton D.L."/>
            <person name="Alikhan N.F."/>
            <person name="Baker D."/>
            <person name="Gharbi K."/>
            <person name="Hall N."/>
            <person name="Watson M."/>
            <person name="Adriaenssens E.M."/>
            <person name="Foster-Nyarko E."/>
            <person name="Jarju S."/>
            <person name="Secka A."/>
            <person name="Antonio M."/>
            <person name="Oren A."/>
            <person name="Chaudhuri R.R."/>
            <person name="La Ragione R."/>
            <person name="Hildebrand F."/>
            <person name="Pallen M.J."/>
        </authorList>
    </citation>
    <scope>NUCLEOTIDE SEQUENCE</scope>
    <source>
        <strain evidence="2">ChiHile30-977</strain>
    </source>
</reference>
<dbReference type="InterPro" id="IPR050627">
    <property type="entry name" value="Nitroreductase/BluB"/>
</dbReference>
<dbReference type="InterPro" id="IPR029479">
    <property type="entry name" value="Nitroreductase"/>
</dbReference>
<evidence type="ECO:0000259" key="1">
    <source>
        <dbReference type="Pfam" id="PF00881"/>
    </source>
</evidence>
<dbReference type="CDD" id="cd02136">
    <property type="entry name" value="PnbA_NfnB-like"/>
    <property type="match status" value="1"/>
</dbReference>
<dbReference type="Pfam" id="PF00881">
    <property type="entry name" value="Nitroreductase"/>
    <property type="match status" value="1"/>
</dbReference>
<dbReference type="AlphaFoldDB" id="A0A9D0YXE7"/>
<gene>
    <name evidence="2" type="ORF">IAA66_03445</name>
</gene>
<dbReference type="GO" id="GO:0016491">
    <property type="term" value="F:oxidoreductase activity"/>
    <property type="evidence" value="ECO:0007669"/>
    <property type="project" value="InterPro"/>
</dbReference>
<accession>A0A9D0YXE7</accession>
<sequence>MHNPVLDAIAARRSIRAYAKEQITSEQLDAILAAGLAAPSARNTQPWHFTAVQDAALIARVNEAARAQILLTCPEDMRARIAAPDYSVFHGAPTVIFLSCPPPTQMRYAHTDTGMAIENMTLAAHSLGLGSVILGMPREAFAGPEADALRRALHFPEGYDFCLALAVGVPTAGKEAHPVEPDRVTILR</sequence>
<evidence type="ECO:0000313" key="3">
    <source>
        <dbReference type="Proteomes" id="UP000886819"/>
    </source>
</evidence>